<dbReference type="InterPro" id="IPR013088">
    <property type="entry name" value="Znf_NHR/GATA"/>
</dbReference>
<feature type="region of interest" description="Disordered" evidence="7">
    <location>
        <begin position="91"/>
        <end position="112"/>
    </location>
</feature>
<dbReference type="GO" id="GO:0005634">
    <property type="term" value="C:nucleus"/>
    <property type="evidence" value="ECO:0007669"/>
    <property type="project" value="UniProtKB-SubCell"/>
</dbReference>
<dbReference type="Proteomes" id="UP000603453">
    <property type="component" value="Unassembled WGS sequence"/>
</dbReference>
<keyword evidence="2" id="KW-0479">Metal-binding</keyword>
<keyword evidence="10" id="KW-1185">Reference proteome</keyword>
<sequence>MYQSQDNLYDMDLFTPTDSIDPSTVMEYPLYNPMFINIVATSSPLLDTYTLFKENPLDFIGFDRFDTNDLSSIIDTNSNIYDSHYYSDEEQKSLVPNESEEDDHGSDPDWTSKDIFSTPPKTALDIQCTNCSTTNTPLWRRNSQGHSLCNACGLFLKLHGVVRPLSLKTDVIKKRNRANSGRFAGCINDRTAQKWAKKLKEDKDWNIFETQTNLVNMPKPVKKSNVHNFLKNECNLSFKKLTTQPAARNNPTKIQDLKDWSATDMNYLENCVFVEESGFNTNMRPPSGWSLKGKPAVTDTPTDRAVSLTVLDAITAKFAVSMELRNPQEETSKRFKIDFIIFLEKTMDDVDFFLELKGYYIVLDNPAIHAAGQIDEMIVSRGYRSIYLSPHSSELNQIEQFWSIVKNKVKRSSFEAMGKNRLLLGIIDPLWRSSRSLRS</sequence>
<dbReference type="OrthoDB" id="2266637at2759"/>
<comment type="subcellular location">
    <subcellularLocation>
        <location evidence="1">Nucleus</location>
    </subcellularLocation>
</comment>
<dbReference type="InterPro" id="IPR038717">
    <property type="entry name" value="Tc1-like_DDE_dom"/>
</dbReference>
<dbReference type="Gene3D" id="3.30.420.10">
    <property type="entry name" value="Ribonuclease H-like superfamily/Ribonuclease H"/>
    <property type="match status" value="1"/>
</dbReference>
<dbReference type="EMBL" id="JAEPRD010000144">
    <property type="protein sequence ID" value="KAG2196543.1"/>
    <property type="molecule type" value="Genomic_DNA"/>
</dbReference>
<organism evidence="9 10">
    <name type="scientific">Mucor saturninus</name>
    <dbReference type="NCBI Taxonomy" id="64648"/>
    <lineage>
        <taxon>Eukaryota</taxon>
        <taxon>Fungi</taxon>
        <taxon>Fungi incertae sedis</taxon>
        <taxon>Mucoromycota</taxon>
        <taxon>Mucoromycotina</taxon>
        <taxon>Mucoromycetes</taxon>
        <taxon>Mucorales</taxon>
        <taxon>Mucorineae</taxon>
        <taxon>Mucoraceae</taxon>
        <taxon>Mucor</taxon>
    </lineage>
</organism>
<dbReference type="GO" id="GO:0000978">
    <property type="term" value="F:RNA polymerase II cis-regulatory region sequence-specific DNA binding"/>
    <property type="evidence" value="ECO:0007669"/>
    <property type="project" value="TreeGrafter"/>
</dbReference>
<dbReference type="Gene3D" id="3.30.50.10">
    <property type="entry name" value="Erythroid Transcription Factor GATA-1, subunit A"/>
    <property type="match status" value="1"/>
</dbReference>
<keyword evidence="4" id="KW-0862">Zinc</keyword>
<dbReference type="FunFam" id="3.30.50.10:FF:000007">
    <property type="entry name" value="Nitrogen regulatory AreA, N-terminal"/>
    <property type="match status" value="1"/>
</dbReference>
<evidence type="ECO:0000256" key="1">
    <source>
        <dbReference type="ARBA" id="ARBA00004123"/>
    </source>
</evidence>
<name>A0A8H7QRR3_9FUNG</name>
<dbReference type="SMART" id="SM00401">
    <property type="entry name" value="ZnF_GATA"/>
    <property type="match status" value="1"/>
</dbReference>
<dbReference type="PANTHER" id="PTHR10071">
    <property type="entry name" value="TRANSCRIPTION FACTOR GATA FAMILY MEMBER"/>
    <property type="match status" value="1"/>
</dbReference>
<dbReference type="InterPro" id="IPR000679">
    <property type="entry name" value="Znf_GATA"/>
</dbReference>
<evidence type="ECO:0000313" key="10">
    <source>
        <dbReference type="Proteomes" id="UP000603453"/>
    </source>
</evidence>
<evidence type="ECO:0000256" key="2">
    <source>
        <dbReference type="ARBA" id="ARBA00022723"/>
    </source>
</evidence>
<evidence type="ECO:0000256" key="7">
    <source>
        <dbReference type="SAM" id="MobiDB-lite"/>
    </source>
</evidence>
<accession>A0A8H7QRR3</accession>
<evidence type="ECO:0000256" key="4">
    <source>
        <dbReference type="ARBA" id="ARBA00022833"/>
    </source>
</evidence>
<dbReference type="GO" id="GO:0000122">
    <property type="term" value="P:negative regulation of transcription by RNA polymerase II"/>
    <property type="evidence" value="ECO:0007669"/>
    <property type="project" value="TreeGrafter"/>
</dbReference>
<evidence type="ECO:0000256" key="3">
    <source>
        <dbReference type="ARBA" id="ARBA00022771"/>
    </source>
</evidence>
<evidence type="ECO:0000256" key="6">
    <source>
        <dbReference type="PROSITE-ProRule" id="PRU00094"/>
    </source>
</evidence>
<keyword evidence="3 6" id="KW-0863">Zinc-finger</keyword>
<dbReference type="PROSITE" id="PS50114">
    <property type="entry name" value="GATA_ZN_FINGER_2"/>
    <property type="match status" value="1"/>
</dbReference>
<dbReference type="SUPFAM" id="SSF57716">
    <property type="entry name" value="Glucocorticoid receptor-like (DNA-binding domain)"/>
    <property type="match status" value="1"/>
</dbReference>
<dbReference type="InterPro" id="IPR039355">
    <property type="entry name" value="Transcription_factor_GATA"/>
</dbReference>
<dbReference type="InterPro" id="IPR036397">
    <property type="entry name" value="RNaseH_sf"/>
</dbReference>
<evidence type="ECO:0000313" key="9">
    <source>
        <dbReference type="EMBL" id="KAG2196543.1"/>
    </source>
</evidence>
<evidence type="ECO:0000259" key="8">
    <source>
        <dbReference type="PROSITE" id="PS50114"/>
    </source>
</evidence>
<gene>
    <name evidence="9" type="ORF">INT47_010382</name>
</gene>
<dbReference type="GO" id="GO:0008270">
    <property type="term" value="F:zinc ion binding"/>
    <property type="evidence" value="ECO:0007669"/>
    <property type="project" value="UniProtKB-KW"/>
</dbReference>
<dbReference type="GO" id="GO:0000981">
    <property type="term" value="F:DNA-binding transcription factor activity, RNA polymerase II-specific"/>
    <property type="evidence" value="ECO:0007669"/>
    <property type="project" value="TreeGrafter"/>
</dbReference>
<feature type="domain" description="GATA-type" evidence="8">
    <location>
        <begin position="122"/>
        <end position="175"/>
    </location>
</feature>
<dbReference type="CDD" id="cd00202">
    <property type="entry name" value="ZnF_GATA"/>
    <property type="match status" value="1"/>
</dbReference>
<proteinExistence type="predicted"/>
<dbReference type="Pfam" id="PF13358">
    <property type="entry name" value="DDE_3"/>
    <property type="match status" value="1"/>
</dbReference>
<dbReference type="Pfam" id="PF00320">
    <property type="entry name" value="GATA"/>
    <property type="match status" value="1"/>
</dbReference>
<dbReference type="PANTHER" id="PTHR10071:SF281">
    <property type="entry name" value="BOX A-BINDING FACTOR-RELATED"/>
    <property type="match status" value="1"/>
</dbReference>
<dbReference type="PRINTS" id="PR00619">
    <property type="entry name" value="GATAZNFINGER"/>
</dbReference>
<protein>
    <recommendedName>
        <fullName evidence="8">GATA-type domain-containing protein</fullName>
    </recommendedName>
</protein>
<reference evidence="9" key="1">
    <citation type="submission" date="2020-12" db="EMBL/GenBank/DDBJ databases">
        <title>Metabolic potential, ecology and presence of endohyphal bacteria is reflected in genomic diversity of Mucoromycotina.</title>
        <authorList>
            <person name="Muszewska A."/>
            <person name="Okrasinska A."/>
            <person name="Steczkiewicz K."/>
            <person name="Drgas O."/>
            <person name="Orlowska M."/>
            <person name="Perlinska-Lenart U."/>
            <person name="Aleksandrzak-Piekarczyk T."/>
            <person name="Szatraj K."/>
            <person name="Zielenkiewicz U."/>
            <person name="Pilsyk S."/>
            <person name="Malc E."/>
            <person name="Mieczkowski P."/>
            <person name="Kruszewska J.S."/>
            <person name="Biernat P."/>
            <person name="Pawlowska J."/>
        </authorList>
    </citation>
    <scope>NUCLEOTIDE SEQUENCE</scope>
    <source>
        <strain evidence="9">WA0000017839</strain>
    </source>
</reference>
<evidence type="ECO:0000256" key="5">
    <source>
        <dbReference type="ARBA" id="ARBA00023242"/>
    </source>
</evidence>
<keyword evidence="5" id="KW-0539">Nucleus</keyword>
<dbReference type="PROSITE" id="PS00344">
    <property type="entry name" value="GATA_ZN_FINGER_1"/>
    <property type="match status" value="1"/>
</dbReference>
<comment type="caution">
    <text evidence="9">The sequence shown here is derived from an EMBL/GenBank/DDBJ whole genome shotgun (WGS) entry which is preliminary data.</text>
</comment>
<dbReference type="AlphaFoldDB" id="A0A8H7QRR3"/>
<dbReference type="GO" id="GO:0045944">
    <property type="term" value="P:positive regulation of transcription by RNA polymerase II"/>
    <property type="evidence" value="ECO:0007669"/>
    <property type="project" value="TreeGrafter"/>
</dbReference>